<name>A0A1M7XW27_9BACT</name>
<dbReference type="SUPFAM" id="SSF47226">
    <property type="entry name" value="Histidine-containing phosphotransfer domain, HPT domain"/>
    <property type="match status" value="1"/>
</dbReference>
<accession>A0A1M7XW27</accession>
<dbReference type="GO" id="GO:0000160">
    <property type="term" value="P:phosphorelay signal transduction system"/>
    <property type="evidence" value="ECO:0007669"/>
    <property type="project" value="InterPro"/>
</dbReference>
<evidence type="ECO:0000313" key="3">
    <source>
        <dbReference type="Proteomes" id="UP000184603"/>
    </source>
</evidence>
<dbReference type="Pfam" id="PF01627">
    <property type="entry name" value="Hpt"/>
    <property type="match status" value="1"/>
</dbReference>
<reference evidence="2 3" key="1">
    <citation type="submission" date="2016-12" db="EMBL/GenBank/DDBJ databases">
        <authorList>
            <person name="Song W.-J."/>
            <person name="Kurnit D.M."/>
        </authorList>
    </citation>
    <scope>NUCLEOTIDE SEQUENCE [LARGE SCALE GENOMIC DNA]</scope>
    <source>
        <strain evidence="2 3">DSM 18488</strain>
    </source>
</reference>
<dbReference type="Gene3D" id="1.20.120.160">
    <property type="entry name" value="HPT domain"/>
    <property type="match status" value="1"/>
</dbReference>
<proteinExistence type="predicted"/>
<dbReference type="RefSeq" id="WP_084553317.1">
    <property type="nucleotide sequence ID" value="NZ_FRFE01000001.1"/>
</dbReference>
<dbReference type="GO" id="GO:0004672">
    <property type="term" value="F:protein kinase activity"/>
    <property type="evidence" value="ECO:0007669"/>
    <property type="project" value="UniProtKB-ARBA"/>
</dbReference>
<protein>
    <submittedName>
        <fullName evidence="2">Hpt domain-containing protein</fullName>
    </submittedName>
</protein>
<dbReference type="OrthoDB" id="5432498at2"/>
<dbReference type="InterPro" id="IPR008207">
    <property type="entry name" value="Sig_transdc_His_kin_Hpt_dom"/>
</dbReference>
<sequence>MTETTPFPHPAPVTIAGLRNHFHSTYQLGEKQVELMVNSSRKSLDKILAEARTALQSDNVPAEMVNIGHSLKGLLLNMGEPEWAEIARDLEKSARAGEVRDYSALVALLTEGMATVLAYDEKE</sequence>
<dbReference type="AlphaFoldDB" id="A0A1M7XW27"/>
<dbReference type="EMBL" id="FRFE01000001">
    <property type="protein sequence ID" value="SHO42947.1"/>
    <property type="molecule type" value="Genomic_DNA"/>
</dbReference>
<evidence type="ECO:0000313" key="2">
    <source>
        <dbReference type="EMBL" id="SHO42947.1"/>
    </source>
</evidence>
<dbReference type="InterPro" id="IPR036641">
    <property type="entry name" value="HPT_dom_sf"/>
</dbReference>
<gene>
    <name evidence="2" type="ORF">SAMN02745220_00225</name>
</gene>
<dbReference type="Proteomes" id="UP000184603">
    <property type="component" value="Unassembled WGS sequence"/>
</dbReference>
<keyword evidence="3" id="KW-1185">Reference proteome</keyword>
<organism evidence="2 3">
    <name type="scientific">Desulfopila aestuarii DSM 18488</name>
    <dbReference type="NCBI Taxonomy" id="1121416"/>
    <lineage>
        <taxon>Bacteria</taxon>
        <taxon>Pseudomonadati</taxon>
        <taxon>Thermodesulfobacteriota</taxon>
        <taxon>Desulfobulbia</taxon>
        <taxon>Desulfobulbales</taxon>
        <taxon>Desulfocapsaceae</taxon>
        <taxon>Desulfopila</taxon>
    </lineage>
</organism>
<feature type="domain" description="HPt" evidence="1">
    <location>
        <begin position="41"/>
        <end position="117"/>
    </location>
</feature>
<dbReference type="STRING" id="1121416.SAMN02745220_00225"/>
<evidence type="ECO:0000259" key="1">
    <source>
        <dbReference type="Pfam" id="PF01627"/>
    </source>
</evidence>